<feature type="region of interest" description="Disordered" evidence="1">
    <location>
        <begin position="105"/>
        <end position="415"/>
    </location>
</feature>
<feature type="compositionally biased region" description="Basic and acidic residues" evidence="1">
    <location>
        <begin position="175"/>
        <end position="185"/>
    </location>
</feature>
<reference evidence="2 3" key="1">
    <citation type="submission" date="2018-03" db="EMBL/GenBank/DDBJ databases">
        <authorList>
            <person name="Guldener U."/>
        </authorList>
    </citation>
    <scope>NUCLEOTIDE SEQUENCE [LARGE SCALE GENOMIC DNA]</scope>
    <source>
        <strain evidence="2 3">DAOM196992</strain>
    </source>
</reference>
<proteinExistence type="predicted"/>
<accession>A0A5C3F0E9</accession>
<keyword evidence="3" id="KW-1185">Reference proteome</keyword>
<evidence type="ECO:0000313" key="2">
    <source>
        <dbReference type="EMBL" id="SPO37550.1"/>
    </source>
</evidence>
<protein>
    <submittedName>
        <fullName evidence="2">Uncharacterized protein</fullName>
    </submittedName>
</protein>
<dbReference type="Proteomes" id="UP000323386">
    <property type="component" value="Unassembled WGS sequence"/>
</dbReference>
<evidence type="ECO:0000313" key="3">
    <source>
        <dbReference type="Proteomes" id="UP000323386"/>
    </source>
</evidence>
<name>A0A5C3F0E9_9BASI</name>
<feature type="compositionally biased region" description="Basic and acidic residues" evidence="1">
    <location>
        <begin position="346"/>
        <end position="364"/>
    </location>
</feature>
<dbReference type="AlphaFoldDB" id="A0A5C3F0E9"/>
<feature type="compositionally biased region" description="Basic and acidic residues" evidence="1">
    <location>
        <begin position="129"/>
        <end position="139"/>
    </location>
</feature>
<feature type="compositionally biased region" description="Polar residues" evidence="1">
    <location>
        <begin position="255"/>
        <end position="264"/>
    </location>
</feature>
<gene>
    <name evidence="2" type="ORF">PSFLO_03025</name>
</gene>
<evidence type="ECO:0000256" key="1">
    <source>
        <dbReference type="SAM" id="MobiDB-lite"/>
    </source>
</evidence>
<feature type="region of interest" description="Disordered" evidence="1">
    <location>
        <begin position="1"/>
        <end position="91"/>
    </location>
</feature>
<feature type="compositionally biased region" description="Basic and acidic residues" evidence="1">
    <location>
        <begin position="203"/>
        <end position="226"/>
    </location>
</feature>
<feature type="compositionally biased region" description="Basic and acidic residues" evidence="1">
    <location>
        <begin position="294"/>
        <end position="314"/>
    </location>
</feature>
<organism evidence="2 3">
    <name type="scientific">Pseudozyma flocculosa</name>
    <dbReference type="NCBI Taxonomy" id="84751"/>
    <lineage>
        <taxon>Eukaryota</taxon>
        <taxon>Fungi</taxon>
        <taxon>Dikarya</taxon>
        <taxon>Basidiomycota</taxon>
        <taxon>Ustilaginomycotina</taxon>
        <taxon>Ustilaginomycetes</taxon>
        <taxon>Ustilaginales</taxon>
        <taxon>Ustilaginaceae</taxon>
        <taxon>Pseudozyma</taxon>
    </lineage>
</organism>
<dbReference type="EMBL" id="OOIP01000007">
    <property type="protein sequence ID" value="SPO37550.1"/>
    <property type="molecule type" value="Genomic_DNA"/>
</dbReference>
<feature type="compositionally biased region" description="Low complexity" evidence="1">
    <location>
        <begin position="13"/>
        <end position="39"/>
    </location>
</feature>
<feature type="compositionally biased region" description="Polar residues" evidence="1">
    <location>
        <begin position="394"/>
        <end position="404"/>
    </location>
</feature>
<sequence length="415" mass="44956">MPGGFLASLLGRSSSSSKAPPAPATAPVSVAADAPAAEAPKNKLKSALASPSKHAVDDAPRVLTGPANTSRRLADTAQPLQADSGGAAGPKARRAWYAFDKAATPPLERSASDDRPDQQLQIWPSKSKARVDVVKDKQASRSLPFRHKRHVSFSVPEAPAKPDIRRHQRTPSGTDLDRRRDERPLHLSSHRQSTSLRQMQPFEHGERGERGLARIAEDSDRQRPGAEVRPPQPLGATARVRRSDGGGLAWKLQNDGVTTMQAQSPARMVVVSSEAAPGARSMYASPPPVPQQHRPQDAYRAPRDLERARDERTAPRLAYPRARPARRDAAELSDASSDGGRPKMRPTSDRERARRDGELPERDAAGSQAARRRRPEAHSRSLQNPSTGLRGPTVPSSARNQLRSQPAAFFGMVGA</sequence>